<dbReference type="KEGG" id="nmes:H9L09_16985"/>
<name>A0A7G9R999_9ACTN</name>
<dbReference type="InterPro" id="IPR011330">
    <property type="entry name" value="Glyco_hydro/deAcase_b/a-brl"/>
</dbReference>
<evidence type="ECO:0000256" key="1">
    <source>
        <dbReference type="ARBA" id="ARBA00004613"/>
    </source>
</evidence>
<dbReference type="InterPro" id="IPR051398">
    <property type="entry name" value="Polysacch_Deacetylase"/>
</dbReference>
<dbReference type="Pfam" id="PF01522">
    <property type="entry name" value="Polysacc_deac_1"/>
    <property type="match status" value="1"/>
</dbReference>
<feature type="domain" description="NodB homology" evidence="3">
    <location>
        <begin position="76"/>
        <end position="265"/>
    </location>
</feature>
<dbReference type="SUPFAM" id="SSF88713">
    <property type="entry name" value="Glycoside hydrolase/deacetylase"/>
    <property type="match status" value="1"/>
</dbReference>
<dbReference type="AlphaFoldDB" id="A0A7G9R999"/>
<reference evidence="4 5" key="1">
    <citation type="submission" date="2020-08" db="EMBL/GenBank/DDBJ databases">
        <title>Genome sequence of Nocardioides mesophilus KACC 16243T.</title>
        <authorList>
            <person name="Hyun D.-W."/>
            <person name="Bae J.-W."/>
        </authorList>
    </citation>
    <scope>NUCLEOTIDE SEQUENCE [LARGE SCALE GENOMIC DNA]</scope>
    <source>
        <strain evidence="4 5">KACC 16243</strain>
    </source>
</reference>
<dbReference type="Proteomes" id="UP000515947">
    <property type="component" value="Chromosome"/>
</dbReference>
<dbReference type="GO" id="GO:0016810">
    <property type="term" value="F:hydrolase activity, acting on carbon-nitrogen (but not peptide) bonds"/>
    <property type="evidence" value="ECO:0007669"/>
    <property type="project" value="InterPro"/>
</dbReference>
<dbReference type="PROSITE" id="PS51677">
    <property type="entry name" value="NODB"/>
    <property type="match status" value="1"/>
</dbReference>
<keyword evidence="5" id="KW-1185">Reference proteome</keyword>
<keyword evidence="2" id="KW-0732">Signal</keyword>
<evidence type="ECO:0000256" key="2">
    <source>
        <dbReference type="ARBA" id="ARBA00022729"/>
    </source>
</evidence>
<dbReference type="EMBL" id="CP060713">
    <property type="protein sequence ID" value="QNN52174.1"/>
    <property type="molecule type" value="Genomic_DNA"/>
</dbReference>
<dbReference type="PANTHER" id="PTHR34216:SF3">
    <property type="entry name" value="POLY-BETA-1,6-N-ACETYL-D-GLUCOSAMINE N-DEACETYLASE"/>
    <property type="match status" value="1"/>
</dbReference>
<sequence>MSRMRRDLKTVLARTPDRVPTRGSTLLIYHRVGGGSGDELDVAHGDFEQQLDALTGHRVVPLDDAVAGLDDPGAAPSVVLTFDDGFRDVYDNAWPLLRERRLPFTLYLATAYLGGAMCWPGSTARDQAAAGLAWDQVAEMVASGLCTVGNHTHRHVGPEQLAERELDECSEAISNHLGVLPAHFAYPWGSAVPEMEPALRARFRSAATGEVGRNEPGTDPLRLRRVPVRGSDPLPFFRAKLTGSLAAERLYAATVSTAKRLRRHG</sequence>
<evidence type="ECO:0000313" key="4">
    <source>
        <dbReference type="EMBL" id="QNN52174.1"/>
    </source>
</evidence>
<dbReference type="InterPro" id="IPR002509">
    <property type="entry name" value="NODB_dom"/>
</dbReference>
<protein>
    <submittedName>
        <fullName evidence="4">Polysaccharide deacetylase family protein</fullName>
    </submittedName>
</protein>
<accession>A0A7G9R999</accession>
<dbReference type="CDD" id="cd10918">
    <property type="entry name" value="CE4_NodB_like_5s_6s"/>
    <property type="match status" value="1"/>
</dbReference>
<dbReference type="Gene3D" id="3.20.20.370">
    <property type="entry name" value="Glycoside hydrolase/deacetylase"/>
    <property type="match status" value="1"/>
</dbReference>
<dbReference type="PANTHER" id="PTHR34216">
    <property type="match status" value="1"/>
</dbReference>
<dbReference type="GO" id="GO:0005975">
    <property type="term" value="P:carbohydrate metabolic process"/>
    <property type="evidence" value="ECO:0007669"/>
    <property type="project" value="InterPro"/>
</dbReference>
<gene>
    <name evidence="4" type="ORF">H9L09_16985</name>
</gene>
<comment type="subcellular location">
    <subcellularLocation>
        <location evidence="1">Secreted</location>
    </subcellularLocation>
</comment>
<proteinExistence type="predicted"/>
<evidence type="ECO:0000313" key="5">
    <source>
        <dbReference type="Proteomes" id="UP000515947"/>
    </source>
</evidence>
<evidence type="ECO:0000259" key="3">
    <source>
        <dbReference type="PROSITE" id="PS51677"/>
    </source>
</evidence>
<dbReference type="RefSeq" id="WP_187578016.1">
    <property type="nucleotide sequence ID" value="NZ_CP060713.1"/>
</dbReference>
<dbReference type="GO" id="GO:0005576">
    <property type="term" value="C:extracellular region"/>
    <property type="evidence" value="ECO:0007669"/>
    <property type="project" value="UniProtKB-SubCell"/>
</dbReference>
<organism evidence="4 5">
    <name type="scientific">Nocardioides mesophilus</name>
    <dbReference type="NCBI Taxonomy" id="433659"/>
    <lineage>
        <taxon>Bacteria</taxon>
        <taxon>Bacillati</taxon>
        <taxon>Actinomycetota</taxon>
        <taxon>Actinomycetes</taxon>
        <taxon>Propionibacteriales</taxon>
        <taxon>Nocardioidaceae</taxon>
        <taxon>Nocardioides</taxon>
    </lineage>
</organism>